<evidence type="ECO:0000313" key="1">
    <source>
        <dbReference type="EMBL" id="EUB54554.1"/>
    </source>
</evidence>
<keyword evidence="2" id="KW-1185">Reference proteome</keyword>
<dbReference type="KEGG" id="egl:EGR_10596"/>
<comment type="caution">
    <text evidence="1">The sequence shown here is derived from an EMBL/GenBank/DDBJ whole genome shotgun (WGS) entry which is preliminary data.</text>
</comment>
<organism evidence="1 2">
    <name type="scientific">Echinococcus granulosus</name>
    <name type="common">Hydatid tapeworm</name>
    <dbReference type="NCBI Taxonomy" id="6210"/>
    <lineage>
        <taxon>Eukaryota</taxon>
        <taxon>Metazoa</taxon>
        <taxon>Spiralia</taxon>
        <taxon>Lophotrochozoa</taxon>
        <taxon>Platyhelminthes</taxon>
        <taxon>Cestoda</taxon>
        <taxon>Eucestoda</taxon>
        <taxon>Cyclophyllidea</taxon>
        <taxon>Taeniidae</taxon>
        <taxon>Echinococcus</taxon>
        <taxon>Echinococcus granulosus group</taxon>
    </lineage>
</organism>
<dbReference type="EMBL" id="APAU02000238">
    <property type="protein sequence ID" value="EUB54554.1"/>
    <property type="molecule type" value="Genomic_DNA"/>
</dbReference>
<accession>W6UM32</accession>
<name>W6UM32_ECHGR</name>
<evidence type="ECO:0000313" key="2">
    <source>
        <dbReference type="Proteomes" id="UP000019149"/>
    </source>
</evidence>
<sequence length="124" mass="14627">MPHFVNSSLFMRSIASNPSFWLAHLREVVEAKEDTLLESAVNVDVNAETTVEGRQFTTSKEQSKHSVHTRKFKFHMTYPAHNLVMETKVKRRECKKGKLKEGERWKRWNNNLPVFFIFIAHRLL</sequence>
<dbReference type="RefSeq" id="XP_024345750.1">
    <property type="nucleotide sequence ID" value="XM_024499845.1"/>
</dbReference>
<reference evidence="1 2" key="1">
    <citation type="journal article" date="2013" name="Nat. Genet.">
        <title>The genome of the hydatid tapeworm Echinococcus granulosus.</title>
        <authorList>
            <person name="Zheng H."/>
            <person name="Zhang W."/>
            <person name="Zhang L."/>
            <person name="Zhang Z."/>
            <person name="Li J."/>
            <person name="Lu G."/>
            <person name="Zhu Y."/>
            <person name="Wang Y."/>
            <person name="Huang Y."/>
            <person name="Liu J."/>
            <person name="Kang H."/>
            <person name="Chen J."/>
            <person name="Wang L."/>
            <person name="Chen A."/>
            <person name="Yu S."/>
            <person name="Gao Z."/>
            <person name="Jin L."/>
            <person name="Gu W."/>
            <person name="Wang Z."/>
            <person name="Zhao L."/>
            <person name="Shi B."/>
            <person name="Wen H."/>
            <person name="Lin R."/>
            <person name="Jones M.K."/>
            <person name="Brejova B."/>
            <person name="Vinar T."/>
            <person name="Zhao G."/>
            <person name="McManus D.P."/>
            <person name="Chen Z."/>
            <person name="Zhou Y."/>
            <person name="Wang S."/>
        </authorList>
    </citation>
    <scope>NUCLEOTIDE SEQUENCE [LARGE SCALE GENOMIC DNA]</scope>
</reference>
<dbReference type="CTD" id="36346311"/>
<dbReference type="AlphaFoldDB" id="W6UM32"/>
<proteinExistence type="predicted"/>
<dbReference type="GeneID" id="36346311"/>
<gene>
    <name evidence="1" type="ORF">EGR_10596</name>
</gene>
<dbReference type="Proteomes" id="UP000019149">
    <property type="component" value="Unassembled WGS sequence"/>
</dbReference>
<protein>
    <submittedName>
        <fullName evidence="1">Uncharacterized protein</fullName>
    </submittedName>
</protein>